<evidence type="ECO:0000313" key="3">
    <source>
        <dbReference type="EMBL" id="SHK39576.1"/>
    </source>
</evidence>
<dbReference type="Proteomes" id="UP000184465">
    <property type="component" value="Unassembled WGS sequence"/>
</dbReference>
<gene>
    <name evidence="3" type="ORF">SAMN02745912_03180</name>
</gene>
<dbReference type="Pfam" id="PF03419">
    <property type="entry name" value="Peptidase_U4"/>
    <property type="match status" value="1"/>
</dbReference>
<dbReference type="InterPro" id="IPR005081">
    <property type="entry name" value="SpoIIGA"/>
</dbReference>
<keyword evidence="2" id="KW-0812">Transmembrane</keyword>
<organism evidence="3 4">
    <name type="scientific">Paramaledivibacter caminithermalis (strain DSM 15212 / CIP 107654 / DViRD3)</name>
    <name type="common">Clostridium caminithermale</name>
    <dbReference type="NCBI Taxonomy" id="1121301"/>
    <lineage>
        <taxon>Bacteria</taxon>
        <taxon>Bacillati</taxon>
        <taxon>Bacillota</taxon>
        <taxon>Clostridia</taxon>
        <taxon>Peptostreptococcales</taxon>
        <taxon>Caminicellaceae</taxon>
        <taxon>Paramaledivibacter</taxon>
    </lineage>
</organism>
<proteinExistence type="predicted"/>
<evidence type="ECO:0000256" key="2">
    <source>
        <dbReference type="SAM" id="Phobius"/>
    </source>
</evidence>
<name>A0A1M6S4G4_PARC5</name>
<reference evidence="3 4" key="1">
    <citation type="submission" date="2016-11" db="EMBL/GenBank/DDBJ databases">
        <authorList>
            <person name="Jaros S."/>
            <person name="Januszkiewicz K."/>
            <person name="Wedrychowicz H."/>
        </authorList>
    </citation>
    <scope>NUCLEOTIDE SEQUENCE [LARGE SCALE GENOMIC DNA]</scope>
    <source>
        <strain evidence="3 4">DSM 15212</strain>
    </source>
</reference>
<feature type="transmembrane region" description="Helical" evidence="2">
    <location>
        <begin position="47"/>
        <end position="68"/>
    </location>
</feature>
<dbReference type="GO" id="GO:0004190">
    <property type="term" value="F:aspartic-type endopeptidase activity"/>
    <property type="evidence" value="ECO:0007669"/>
    <property type="project" value="InterPro"/>
</dbReference>
<dbReference type="PIRSF" id="PIRSF018571">
    <property type="entry name" value="SpoIIGA"/>
    <property type="match status" value="1"/>
</dbReference>
<sequence>MGAFYSFIIFFPSLHFLLSFSMKLVISMLIIIISFTPDKFKDFFKYLSIFYLVSFVFGGTAFALFYFTNFNSILSNGIFYTNNFSFKVLFYSVALAYVLIVLSISYVKNKINKENLYKVIIIEFDKREKEINALIDTGNSLSDPISQFPVIVVEYNAIEALLPEGVKEIFKNDNFNKLEKITAILQRSDWMNRFRIIPFTSIGMENGILIGFKPDNVKMKNNGEIVNLNKIIVAISTNTLSPNGDYKALLNPDILV</sequence>
<feature type="transmembrane region" description="Helical" evidence="2">
    <location>
        <begin position="6"/>
        <end position="35"/>
    </location>
</feature>
<dbReference type="STRING" id="1121301.SAMN02745912_03180"/>
<evidence type="ECO:0000256" key="1">
    <source>
        <dbReference type="PIRSR" id="PIRSR018571-1"/>
    </source>
</evidence>
<dbReference type="AlphaFoldDB" id="A0A1M6S4G4"/>
<evidence type="ECO:0000313" key="4">
    <source>
        <dbReference type="Proteomes" id="UP000184465"/>
    </source>
</evidence>
<dbReference type="GO" id="GO:0030436">
    <property type="term" value="P:asexual sporulation"/>
    <property type="evidence" value="ECO:0007669"/>
    <property type="project" value="InterPro"/>
</dbReference>
<accession>A0A1M6S4G4</accession>
<dbReference type="GO" id="GO:0006508">
    <property type="term" value="P:proteolysis"/>
    <property type="evidence" value="ECO:0007669"/>
    <property type="project" value="InterPro"/>
</dbReference>
<keyword evidence="2" id="KW-1133">Transmembrane helix</keyword>
<keyword evidence="4" id="KW-1185">Reference proteome</keyword>
<feature type="transmembrane region" description="Helical" evidence="2">
    <location>
        <begin position="88"/>
        <end position="107"/>
    </location>
</feature>
<feature type="active site" evidence="1">
    <location>
        <position position="136"/>
    </location>
</feature>
<dbReference type="EMBL" id="FRAG01000054">
    <property type="protein sequence ID" value="SHK39576.1"/>
    <property type="molecule type" value="Genomic_DNA"/>
</dbReference>
<protein>
    <submittedName>
        <fullName evidence="3">Stage II sporulation protein GA (Sporulation sigma-E factor processing peptidase)</fullName>
    </submittedName>
</protein>
<keyword evidence="2" id="KW-0472">Membrane</keyword>